<keyword evidence="2" id="KW-1185">Reference proteome</keyword>
<reference evidence="2" key="1">
    <citation type="journal article" date="2019" name="Int. J. Syst. Evol. Microbiol.">
        <title>The Global Catalogue of Microorganisms (GCM) 10K type strain sequencing project: providing services to taxonomists for standard genome sequencing and annotation.</title>
        <authorList>
            <consortium name="The Broad Institute Genomics Platform"/>
            <consortium name="The Broad Institute Genome Sequencing Center for Infectious Disease"/>
            <person name="Wu L."/>
            <person name="Ma J."/>
        </authorList>
    </citation>
    <scope>NUCLEOTIDE SEQUENCE [LARGE SCALE GENOMIC DNA]</scope>
    <source>
        <strain evidence="2">JCM 9371</strain>
    </source>
</reference>
<name>A0ABW2XPQ3_9ACTN</name>
<dbReference type="RefSeq" id="WP_131759123.1">
    <property type="nucleotide sequence ID" value="NZ_CAACUY010000069.1"/>
</dbReference>
<dbReference type="EMBL" id="JBHTGP010000012">
    <property type="protein sequence ID" value="MFD0687353.1"/>
    <property type="molecule type" value="Genomic_DNA"/>
</dbReference>
<sequence length="119" mass="12981">MLPRPRGRRPGRYTIEFDTPDTDGEFIATSLAIAALVGGMADAVDDWTDELTRRGMPPAITLQFQHVADNLMDGETAARQTAANFADYFEDARTIAARGIRIIGNPHRRGGGPGRRRAA</sequence>
<dbReference type="Proteomes" id="UP001597063">
    <property type="component" value="Unassembled WGS sequence"/>
</dbReference>
<accession>A0ABW2XPQ3</accession>
<gene>
    <name evidence="1" type="ORF">ACFQZM_22840</name>
</gene>
<comment type="caution">
    <text evidence="1">The sequence shown here is derived from an EMBL/GenBank/DDBJ whole genome shotgun (WGS) entry which is preliminary data.</text>
</comment>
<protein>
    <submittedName>
        <fullName evidence="1">Uncharacterized protein</fullName>
    </submittedName>
</protein>
<organism evidence="1 2">
    <name type="scientific">Actinomadura fibrosa</name>
    <dbReference type="NCBI Taxonomy" id="111802"/>
    <lineage>
        <taxon>Bacteria</taxon>
        <taxon>Bacillati</taxon>
        <taxon>Actinomycetota</taxon>
        <taxon>Actinomycetes</taxon>
        <taxon>Streptosporangiales</taxon>
        <taxon>Thermomonosporaceae</taxon>
        <taxon>Actinomadura</taxon>
    </lineage>
</organism>
<evidence type="ECO:0000313" key="1">
    <source>
        <dbReference type="EMBL" id="MFD0687353.1"/>
    </source>
</evidence>
<evidence type="ECO:0000313" key="2">
    <source>
        <dbReference type="Proteomes" id="UP001597063"/>
    </source>
</evidence>
<proteinExistence type="predicted"/>